<reference evidence="2" key="1">
    <citation type="submission" date="2016-10" db="EMBL/GenBank/DDBJ databases">
        <authorList>
            <person name="Varghese N."/>
            <person name="Submissions S."/>
        </authorList>
    </citation>
    <scope>NUCLEOTIDE SEQUENCE [LARGE SCALE GENOMIC DNA]</scope>
    <source>
        <strain evidence="2">CGMCC 1.1761</strain>
    </source>
</reference>
<name>A0A1G4RQQ6_9HYPH</name>
<dbReference type="SUPFAM" id="SSF52540">
    <property type="entry name" value="P-loop containing nucleoside triphosphate hydrolases"/>
    <property type="match status" value="1"/>
</dbReference>
<dbReference type="InterPro" id="IPR027417">
    <property type="entry name" value="P-loop_NTPase"/>
</dbReference>
<dbReference type="SUPFAM" id="SSF53795">
    <property type="entry name" value="PEP carboxykinase-like"/>
    <property type="match status" value="1"/>
</dbReference>
<dbReference type="STRING" id="177413.SAMN05660859_1841"/>
<dbReference type="RefSeq" id="WP_143007058.1">
    <property type="nucleotide sequence ID" value="NZ_FMTP01000002.1"/>
</dbReference>
<evidence type="ECO:0000313" key="1">
    <source>
        <dbReference type="EMBL" id="SCW59057.1"/>
    </source>
</evidence>
<dbReference type="EMBL" id="FMTP01000002">
    <property type="protein sequence ID" value="SCW59057.1"/>
    <property type="molecule type" value="Genomic_DNA"/>
</dbReference>
<protein>
    <recommendedName>
        <fullName evidence="3">Hpr(Ser) kinase/phosphatase</fullName>
    </recommendedName>
</protein>
<sequence length="297" mass="32070">MSSEIALPARMEVDPAGEGPVDVVIDVGHVPSCLDHPTHRGATWMANDQAFLLDLPDIGRFLCEDGQRITVCPAPVTSLDDILVFVTGTALGAILYQRKGLLLHASAVVRDGRAFLFCGQSGAGKSTLAAALMRSGCDILADDVCAVEENGDRPPMIHSDGRALRLYADSIDQVGLSDAVGARVRRRLEKFHVAPPMPDNAPESVPLAAVYMLADADTAFPPGIDRLPTLEAAQSLLHHTYRRQLAQAYCGHGMLALRTAALLSRIPVFSLRRPRELARLQETVTQLRSHWDRLGSG</sequence>
<dbReference type="InterPro" id="IPR025662">
    <property type="entry name" value="Sigma_54_int_dom_ATP-bd_1"/>
</dbReference>
<organism evidence="1 2">
    <name type="scientific">Ancylobacter rudongensis</name>
    <dbReference type="NCBI Taxonomy" id="177413"/>
    <lineage>
        <taxon>Bacteria</taxon>
        <taxon>Pseudomonadati</taxon>
        <taxon>Pseudomonadota</taxon>
        <taxon>Alphaproteobacteria</taxon>
        <taxon>Hyphomicrobiales</taxon>
        <taxon>Xanthobacteraceae</taxon>
        <taxon>Ancylobacter</taxon>
    </lineage>
</organism>
<evidence type="ECO:0008006" key="3">
    <source>
        <dbReference type="Google" id="ProtNLM"/>
    </source>
</evidence>
<dbReference type="Proteomes" id="UP000198889">
    <property type="component" value="Unassembled WGS sequence"/>
</dbReference>
<dbReference type="PROSITE" id="PS00675">
    <property type="entry name" value="SIGMA54_INTERACT_1"/>
    <property type="match status" value="1"/>
</dbReference>
<gene>
    <name evidence="1" type="ORF">SAMN05660859_1841</name>
</gene>
<dbReference type="Gene3D" id="3.40.50.300">
    <property type="entry name" value="P-loop containing nucleotide triphosphate hydrolases"/>
    <property type="match status" value="1"/>
</dbReference>
<dbReference type="AlphaFoldDB" id="A0A1G4RQQ6"/>
<proteinExistence type="predicted"/>
<keyword evidence="2" id="KW-1185">Reference proteome</keyword>
<accession>A0A1G4RQQ6</accession>
<evidence type="ECO:0000313" key="2">
    <source>
        <dbReference type="Proteomes" id="UP000198889"/>
    </source>
</evidence>